<reference evidence="4" key="1">
    <citation type="submission" date="2020-08" db="EMBL/GenBank/DDBJ databases">
        <title>Plant Genome Project.</title>
        <authorList>
            <person name="Zhang R.-G."/>
        </authorList>
    </citation>
    <scope>NUCLEOTIDE SEQUENCE</scope>
    <source>
        <strain evidence="4">WSP0</strain>
        <tissue evidence="4">Leaf</tissue>
    </source>
</reference>
<gene>
    <name evidence="4" type="ORF">RHGRI_023226</name>
</gene>
<dbReference type="InterPro" id="IPR001878">
    <property type="entry name" value="Znf_CCHC"/>
</dbReference>
<feature type="compositionally biased region" description="Acidic residues" evidence="2">
    <location>
        <begin position="130"/>
        <end position="142"/>
    </location>
</feature>
<proteinExistence type="predicted"/>
<dbReference type="SMART" id="SM00343">
    <property type="entry name" value="ZnF_C2HC"/>
    <property type="match status" value="2"/>
</dbReference>
<keyword evidence="1" id="KW-0175">Coiled coil</keyword>
<sequence>MNKNRNHYSNLIPTQDSKNFKKFFKKNRSSHDSSFKISNNKGRINFSSGKEKREEKGAPLGLKCYECYGYGHLAHECVNKLKKKTDLKVNITWDDDSDSEKFEKEQENNTNFIAFGASLQSNFSEHESSDDSEDEEGDEVESFQELREKYQMLYRESVKIIETNFKLAEKCNSSSVELVTVKEQVEKLQGLLNGVTNERDELRKEVGSLQDTNKLLIESNALCEGKVEELNIELTNANNVFERLNAGSKKLDEILSIQRPTSDRSGLGFHGASSSKQLADKLNEAKPKEVTSKFHTINTAKNFDIKPLDNKKATPKFIPTCHYCQVKGHIRPNCFKLYGYPNAKHAYATNNRWSYDNFARWNNGQMPRPVGYNDGHTEDIMKPRHMSIGQGKSSQVKAKLIWVKRCDLHCLANHTVTKSKKINMWNLNGSYSRHMSVDNSVVVCLID</sequence>
<dbReference type="AlphaFoldDB" id="A0AAV6J652"/>
<accession>A0AAV6J652</accession>
<dbReference type="Proteomes" id="UP000823749">
    <property type="component" value="Chromosome 8"/>
</dbReference>
<comment type="caution">
    <text evidence="4">The sequence shown here is derived from an EMBL/GenBank/DDBJ whole genome shotgun (WGS) entry which is preliminary data.</text>
</comment>
<dbReference type="EMBL" id="JACTNZ010000008">
    <property type="protein sequence ID" value="KAG5535393.1"/>
    <property type="molecule type" value="Genomic_DNA"/>
</dbReference>
<evidence type="ECO:0000313" key="5">
    <source>
        <dbReference type="Proteomes" id="UP000823749"/>
    </source>
</evidence>
<keyword evidence="5" id="KW-1185">Reference proteome</keyword>
<evidence type="ECO:0000256" key="2">
    <source>
        <dbReference type="SAM" id="MobiDB-lite"/>
    </source>
</evidence>
<feature type="domain" description="CCHC-type" evidence="3">
    <location>
        <begin position="63"/>
        <end position="79"/>
    </location>
</feature>
<evidence type="ECO:0000313" key="4">
    <source>
        <dbReference type="EMBL" id="KAG5535393.1"/>
    </source>
</evidence>
<dbReference type="InterPro" id="IPR036875">
    <property type="entry name" value="Znf_CCHC_sf"/>
</dbReference>
<feature type="coiled-coil region" evidence="1">
    <location>
        <begin position="178"/>
        <end position="247"/>
    </location>
</feature>
<dbReference type="GO" id="GO:0003676">
    <property type="term" value="F:nucleic acid binding"/>
    <property type="evidence" value="ECO:0007669"/>
    <property type="project" value="InterPro"/>
</dbReference>
<feature type="region of interest" description="Disordered" evidence="2">
    <location>
        <begin position="123"/>
        <end position="142"/>
    </location>
</feature>
<evidence type="ECO:0000259" key="3">
    <source>
        <dbReference type="SMART" id="SM00343"/>
    </source>
</evidence>
<evidence type="ECO:0000256" key="1">
    <source>
        <dbReference type="SAM" id="Coils"/>
    </source>
</evidence>
<organism evidence="4 5">
    <name type="scientific">Rhododendron griersonianum</name>
    <dbReference type="NCBI Taxonomy" id="479676"/>
    <lineage>
        <taxon>Eukaryota</taxon>
        <taxon>Viridiplantae</taxon>
        <taxon>Streptophyta</taxon>
        <taxon>Embryophyta</taxon>
        <taxon>Tracheophyta</taxon>
        <taxon>Spermatophyta</taxon>
        <taxon>Magnoliopsida</taxon>
        <taxon>eudicotyledons</taxon>
        <taxon>Gunneridae</taxon>
        <taxon>Pentapetalae</taxon>
        <taxon>asterids</taxon>
        <taxon>Ericales</taxon>
        <taxon>Ericaceae</taxon>
        <taxon>Ericoideae</taxon>
        <taxon>Rhodoreae</taxon>
        <taxon>Rhododendron</taxon>
    </lineage>
</organism>
<feature type="domain" description="CCHC-type" evidence="3">
    <location>
        <begin position="320"/>
        <end position="336"/>
    </location>
</feature>
<name>A0AAV6J652_9ERIC</name>
<protein>
    <recommendedName>
        <fullName evidence="3">CCHC-type domain-containing protein</fullName>
    </recommendedName>
</protein>
<dbReference type="GO" id="GO:0008270">
    <property type="term" value="F:zinc ion binding"/>
    <property type="evidence" value="ECO:0007669"/>
    <property type="project" value="InterPro"/>
</dbReference>
<dbReference type="SUPFAM" id="SSF57756">
    <property type="entry name" value="Retrovirus zinc finger-like domains"/>
    <property type="match status" value="1"/>
</dbReference>